<accession>A0A9D0ZTH9</accession>
<evidence type="ECO:0000256" key="1">
    <source>
        <dbReference type="SAM" id="Phobius"/>
    </source>
</evidence>
<dbReference type="AlphaFoldDB" id="A0A9D0ZTH9"/>
<evidence type="ECO:0000313" key="3">
    <source>
        <dbReference type="Proteomes" id="UP000886886"/>
    </source>
</evidence>
<reference evidence="2" key="2">
    <citation type="journal article" date="2021" name="PeerJ">
        <title>Extensive microbial diversity within the chicken gut microbiome revealed by metagenomics and culture.</title>
        <authorList>
            <person name="Gilroy R."/>
            <person name="Ravi A."/>
            <person name="Getino M."/>
            <person name="Pursley I."/>
            <person name="Horton D.L."/>
            <person name="Alikhan N.F."/>
            <person name="Baker D."/>
            <person name="Gharbi K."/>
            <person name="Hall N."/>
            <person name="Watson M."/>
            <person name="Adriaenssens E.M."/>
            <person name="Foster-Nyarko E."/>
            <person name="Jarju S."/>
            <person name="Secka A."/>
            <person name="Antonio M."/>
            <person name="Oren A."/>
            <person name="Chaudhuri R.R."/>
            <person name="La Ragione R."/>
            <person name="Hildebrand F."/>
            <person name="Pallen M.J."/>
        </authorList>
    </citation>
    <scope>NUCLEOTIDE SEQUENCE</scope>
    <source>
        <strain evidence="2">ChiSjej3B21-11622</strain>
    </source>
</reference>
<keyword evidence="1" id="KW-0812">Transmembrane</keyword>
<proteinExistence type="predicted"/>
<name>A0A9D0ZTH9_9FIRM</name>
<dbReference type="Proteomes" id="UP000886886">
    <property type="component" value="Unassembled WGS sequence"/>
</dbReference>
<sequence>LCIYSYSSDMQAQGRYILPMTIPFMYFVTLGYQFLLNRLVKNGRIREMVCNVLAAAAALSALLVFLTVVVPAYIG</sequence>
<keyword evidence="1" id="KW-1133">Transmembrane helix</keyword>
<keyword evidence="1" id="KW-0472">Membrane</keyword>
<protein>
    <submittedName>
        <fullName evidence="2">Uncharacterized protein</fullName>
    </submittedName>
</protein>
<reference evidence="2" key="1">
    <citation type="submission" date="2020-10" db="EMBL/GenBank/DDBJ databases">
        <authorList>
            <person name="Gilroy R."/>
        </authorList>
    </citation>
    <scope>NUCLEOTIDE SEQUENCE</scope>
    <source>
        <strain evidence="2">ChiSjej3B21-11622</strain>
    </source>
</reference>
<gene>
    <name evidence="2" type="ORF">IAB26_01120</name>
</gene>
<feature type="transmembrane region" description="Helical" evidence="1">
    <location>
        <begin position="16"/>
        <end position="36"/>
    </location>
</feature>
<feature type="transmembrane region" description="Helical" evidence="1">
    <location>
        <begin position="48"/>
        <end position="74"/>
    </location>
</feature>
<comment type="caution">
    <text evidence="2">The sequence shown here is derived from an EMBL/GenBank/DDBJ whole genome shotgun (WGS) entry which is preliminary data.</text>
</comment>
<feature type="non-terminal residue" evidence="2">
    <location>
        <position position="1"/>
    </location>
</feature>
<dbReference type="EMBL" id="DVFT01000016">
    <property type="protein sequence ID" value="HIQ95140.1"/>
    <property type="molecule type" value="Genomic_DNA"/>
</dbReference>
<evidence type="ECO:0000313" key="2">
    <source>
        <dbReference type="EMBL" id="HIQ95140.1"/>
    </source>
</evidence>
<organism evidence="2 3">
    <name type="scientific">Candidatus Limivivens merdigallinarum</name>
    <dbReference type="NCBI Taxonomy" id="2840859"/>
    <lineage>
        <taxon>Bacteria</taxon>
        <taxon>Bacillati</taxon>
        <taxon>Bacillota</taxon>
        <taxon>Clostridia</taxon>
        <taxon>Lachnospirales</taxon>
        <taxon>Lachnospiraceae</taxon>
        <taxon>Lachnospiraceae incertae sedis</taxon>
        <taxon>Candidatus Limivivens</taxon>
    </lineage>
</organism>